<evidence type="ECO:0000313" key="2">
    <source>
        <dbReference type="EMBL" id="MFN0293677.1"/>
    </source>
</evidence>
<feature type="transmembrane region" description="Helical" evidence="1">
    <location>
        <begin position="131"/>
        <end position="148"/>
    </location>
</feature>
<feature type="transmembrane region" description="Helical" evidence="1">
    <location>
        <begin position="25"/>
        <end position="46"/>
    </location>
</feature>
<gene>
    <name evidence="2" type="ORF">E5L68_020030</name>
</gene>
<keyword evidence="1" id="KW-1133">Transmembrane helix</keyword>
<evidence type="ECO:0000313" key="3">
    <source>
        <dbReference type="Proteomes" id="UP001517367"/>
    </source>
</evidence>
<keyword evidence="1" id="KW-0472">Membrane</keyword>
<comment type="caution">
    <text evidence="2">The sequence shown here is derived from an EMBL/GenBank/DDBJ whole genome shotgun (WGS) entry which is preliminary data.</text>
</comment>
<feature type="transmembrane region" description="Helical" evidence="1">
    <location>
        <begin position="97"/>
        <end position="119"/>
    </location>
</feature>
<accession>A0ABW9JMQ9</accession>
<dbReference type="EMBL" id="SRMP02000051">
    <property type="protein sequence ID" value="MFN0293677.1"/>
    <property type="molecule type" value="Genomic_DNA"/>
</dbReference>
<organism evidence="2 3">
    <name type="scientific">Pedobacter helvus</name>
    <dbReference type="NCBI Taxonomy" id="2563444"/>
    <lineage>
        <taxon>Bacteria</taxon>
        <taxon>Pseudomonadati</taxon>
        <taxon>Bacteroidota</taxon>
        <taxon>Sphingobacteriia</taxon>
        <taxon>Sphingobacteriales</taxon>
        <taxon>Sphingobacteriaceae</taxon>
        <taxon>Pedobacter</taxon>
    </lineage>
</organism>
<name>A0ABW9JMQ9_9SPHI</name>
<keyword evidence="3" id="KW-1185">Reference proteome</keyword>
<reference evidence="2 3" key="1">
    <citation type="submission" date="2024-12" db="EMBL/GenBank/DDBJ databases">
        <authorList>
            <person name="Hu S."/>
        </authorList>
    </citation>
    <scope>NUCLEOTIDE SEQUENCE [LARGE SCALE GENOMIC DNA]</scope>
    <source>
        <strain evidence="2 3">P-25</strain>
    </source>
</reference>
<keyword evidence="1" id="KW-0812">Transmembrane</keyword>
<sequence length="310" mass="36142">MKKVLFEVLLVVVYSAIFFQFDQLRLPFVIVGVFMVLWIVPIQLLLSVSASNWMNEIIGRYHRLSVEERLAQIRSTFEGLSDVEAVKLRWFYIQACLFHYIMMLVAALGFVALALLFLAGTITVNELKTTTIGVLGAIISAVFGYFTLPKLYPPAVKKNLDETFHLFLSAEWKKKLFRDGHQITEQSVERTFYDFWLEGKTHEEKTLAFSEFIEQINAQSTNGLLLEWGDHEKLEIRCVIHARAVSKSLAGFLKYCIEERKVLSDEILHHRHRELIRDVFHLEDMKSLVFLEGQRYRNTPVEYVDLYRIK</sequence>
<evidence type="ECO:0000256" key="1">
    <source>
        <dbReference type="SAM" id="Phobius"/>
    </source>
</evidence>
<dbReference type="Proteomes" id="UP001517367">
    <property type="component" value="Unassembled WGS sequence"/>
</dbReference>
<protein>
    <submittedName>
        <fullName evidence="2">Efflux RND transporter permease subunit</fullName>
    </submittedName>
</protein>
<proteinExistence type="predicted"/>
<dbReference type="RefSeq" id="WP_138729340.1">
    <property type="nucleotide sequence ID" value="NZ_SRMP02000051.1"/>
</dbReference>